<evidence type="ECO:0000256" key="1">
    <source>
        <dbReference type="ARBA" id="ARBA00022723"/>
    </source>
</evidence>
<evidence type="ECO:0000256" key="5">
    <source>
        <dbReference type="ARBA" id="ARBA00082491"/>
    </source>
</evidence>
<dbReference type="PANTHER" id="PTHR33021:SF424">
    <property type="entry name" value="BASIC BLUE PROTEIN"/>
    <property type="match status" value="1"/>
</dbReference>
<accession>A0AAW1Y8B0</accession>
<comment type="caution">
    <text evidence="8">The sequence shown here is derived from an EMBL/GenBank/DDBJ whole genome shotgun (WGS) entry which is preliminary data.</text>
</comment>
<dbReference type="PANTHER" id="PTHR33021">
    <property type="entry name" value="BLUE COPPER PROTEIN"/>
    <property type="match status" value="1"/>
</dbReference>
<dbReference type="GO" id="GO:0009055">
    <property type="term" value="F:electron transfer activity"/>
    <property type="evidence" value="ECO:0007669"/>
    <property type="project" value="InterPro"/>
</dbReference>
<dbReference type="FunFam" id="2.60.40.420:FF:000013">
    <property type="entry name" value="basic blue protein-like"/>
    <property type="match status" value="1"/>
</dbReference>
<dbReference type="Gene3D" id="2.60.40.420">
    <property type="entry name" value="Cupredoxins - blue copper proteins"/>
    <property type="match status" value="1"/>
</dbReference>
<keyword evidence="3" id="KW-1015">Disulfide bond</keyword>
<keyword evidence="9" id="KW-1185">Reference proteome</keyword>
<organism evidence="8 9">
    <name type="scientific">Rubus argutus</name>
    <name type="common">Southern blackberry</name>
    <dbReference type="NCBI Taxonomy" id="59490"/>
    <lineage>
        <taxon>Eukaryota</taxon>
        <taxon>Viridiplantae</taxon>
        <taxon>Streptophyta</taxon>
        <taxon>Embryophyta</taxon>
        <taxon>Tracheophyta</taxon>
        <taxon>Spermatophyta</taxon>
        <taxon>Magnoliopsida</taxon>
        <taxon>eudicotyledons</taxon>
        <taxon>Gunneridae</taxon>
        <taxon>Pentapetalae</taxon>
        <taxon>rosids</taxon>
        <taxon>fabids</taxon>
        <taxon>Rosales</taxon>
        <taxon>Rosaceae</taxon>
        <taxon>Rosoideae</taxon>
        <taxon>Rosoideae incertae sedis</taxon>
        <taxon>Rubus</taxon>
    </lineage>
</organism>
<dbReference type="GO" id="GO:0046872">
    <property type="term" value="F:metal ion binding"/>
    <property type="evidence" value="ECO:0007669"/>
    <property type="project" value="UniProtKB-KW"/>
</dbReference>
<dbReference type="InterPro" id="IPR003245">
    <property type="entry name" value="Phytocyanin_dom"/>
</dbReference>
<evidence type="ECO:0000313" key="8">
    <source>
        <dbReference type="EMBL" id="KAK9944128.1"/>
    </source>
</evidence>
<evidence type="ECO:0000259" key="7">
    <source>
        <dbReference type="PROSITE" id="PS51485"/>
    </source>
</evidence>
<keyword evidence="2" id="KW-0186">Copper</keyword>
<evidence type="ECO:0000256" key="6">
    <source>
        <dbReference type="SAM" id="Phobius"/>
    </source>
</evidence>
<keyword evidence="1" id="KW-0479">Metal-binding</keyword>
<protein>
    <recommendedName>
        <fullName evidence="4">Basic blue protein</fullName>
    </recommendedName>
    <alternativeName>
        <fullName evidence="5">Plantacyanin</fullName>
    </alternativeName>
</protein>
<dbReference type="EMBL" id="JBEDUW010000002">
    <property type="protein sequence ID" value="KAK9944128.1"/>
    <property type="molecule type" value="Genomic_DNA"/>
</dbReference>
<keyword evidence="6" id="KW-1133">Transmembrane helix</keyword>
<dbReference type="InterPro" id="IPR008972">
    <property type="entry name" value="Cupredoxin"/>
</dbReference>
<dbReference type="PROSITE" id="PS51485">
    <property type="entry name" value="PHYTOCYANIN"/>
    <property type="match status" value="1"/>
</dbReference>
<evidence type="ECO:0000256" key="2">
    <source>
        <dbReference type="ARBA" id="ARBA00023008"/>
    </source>
</evidence>
<keyword evidence="6" id="KW-0812">Transmembrane</keyword>
<dbReference type="CDD" id="cd11013">
    <property type="entry name" value="Plantacyanin"/>
    <property type="match status" value="1"/>
</dbReference>
<reference evidence="8 9" key="1">
    <citation type="journal article" date="2023" name="G3 (Bethesda)">
        <title>A chromosome-length genome assembly and annotation of blackberry (Rubus argutus, cv. 'Hillquist').</title>
        <authorList>
            <person name="Bruna T."/>
            <person name="Aryal R."/>
            <person name="Dudchenko O."/>
            <person name="Sargent D.J."/>
            <person name="Mead D."/>
            <person name="Buti M."/>
            <person name="Cavallini A."/>
            <person name="Hytonen T."/>
            <person name="Andres J."/>
            <person name="Pham M."/>
            <person name="Weisz D."/>
            <person name="Mascagni F."/>
            <person name="Usai G."/>
            <person name="Natali L."/>
            <person name="Bassil N."/>
            <person name="Fernandez G.E."/>
            <person name="Lomsadze A."/>
            <person name="Armour M."/>
            <person name="Olukolu B."/>
            <person name="Poorten T."/>
            <person name="Britton C."/>
            <person name="Davik J."/>
            <person name="Ashrafi H."/>
            <person name="Aiden E.L."/>
            <person name="Borodovsky M."/>
            <person name="Worthington M."/>
        </authorList>
    </citation>
    <scope>NUCLEOTIDE SEQUENCE [LARGE SCALE GENOMIC DNA]</scope>
    <source>
        <strain evidence="8">PI 553951</strain>
    </source>
</reference>
<dbReference type="InterPro" id="IPR041844">
    <property type="entry name" value="Plantacyanin"/>
</dbReference>
<sequence>MNSQGRGSASINIVQVVAVLLCLMVVQLECIYAASYTVGDSRGWSFNTDKWPSGKQFRAGDVLIFNYDSTLHNVVAVGRGGYNSCTSPSGAKVYNSGKDRVKLARGQNYFICNFPGHCKSGMKVAITAV</sequence>
<dbReference type="SUPFAM" id="SSF49503">
    <property type="entry name" value="Cupredoxins"/>
    <property type="match status" value="1"/>
</dbReference>
<feature type="domain" description="Phytocyanin" evidence="7">
    <location>
        <begin position="34"/>
        <end position="129"/>
    </location>
</feature>
<name>A0AAW1Y8B0_RUBAR</name>
<dbReference type="GO" id="GO:0005886">
    <property type="term" value="C:plasma membrane"/>
    <property type="evidence" value="ECO:0007669"/>
    <property type="project" value="TreeGrafter"/>
</dbReference>
<proteinExistence type="predicted"/>
<evidence type="ECO:0000256" key="4">
    <source>
        <dbReference type="ARBA" id="ARBA00071970"/>
    </source>
</evidence>
<dbReference type="Proteomes" id="UP001457282">
    <property type="component" value="Unassembled WGS sequence"/>
</dbReference>
<dbReference type="InterPro" id="IPR039391">
    <property type="entry name" value="Phytocyanin-like"/>
</dbReference>
<evidence type="ECO:0000313" key="9">
    <source>
        <dbReference type="Proteomes" id="UP001457282"/>
    </source>
</evidence>
<dbReference type="PROSITE" id="PS00196">
    <property type="entry name" value="COPPER_BLUE"/>
    <property type="match status" value="1"/>
</dbReference>
<evidence type="ECO:0000256" key="3">
    <source>
        <dbReference type="ARBA" id="ARBA00023157"/>
    </source>
</evidence>
<dbReference type="InterPro" id="IPR028871">
    <property type="entry name" value="BlueCu_1_BS"/>
</dbReference>
<keyword evidence="6" id="KW-0472">Membrane</keyword>
<dbReference type="AlphaFoldDB" id="A0AAW1Y8B0"/>
<gene>
    <name evidence="8" type="ORF">M0R45_009710</name>
</gene>
<feature type="transmembrane region" description="Helical" evidence="6">
    <location>
        <begin position="12"/>
        <end position="34"/>
    </location>
</feature>
<dbReference type="Pfam" id="PF02298">
    <property type="entry name" value="Cu_bind_like"/>
    <property type="match status" value="1"/>
</dbReference>